<keyword evidence="2" id="KW-1185">Reference proteome</keyword>
<gene>
    <name evidence="1" type="ORF">KC01_LOCUS1572</name>
</gene>
<dbReference type="Proteomes" id="UP001497482">
    <property type="component" value="Chromosome 1"/>
</dbReference>
<accession>A0AAV2IZ93</accession>
<name>A0AAV2IZ93_KNICA</name>
<protein>
    <submittedName>
        <fullName evidence="1">Uncharacterized protein</fullName>
    </submittedName>
</protein>
<evidence type="ECO:0000313" key="2">
    <source>
        <dbReference type="Proteomes" id="UP001497482"/>
    </source>
</evidence>
<organism evidence="1 2">
    <name type="scientific">Knipowitschia caucasica</name>
    <name type="common">Caucasian dwarf goby</name>
    <name type="synonym">Pomatoschistus caucasicus</name>
    <dbReference type="NCBI Taxonomy" id="637954"/>
    <lineage>
        <taxon>Eukaryota</taxon>
        <taxon>Metazoa</taxon>
        <taxon>Chordata</taxon>
        <taxon>Craniata</taxon>
        <taxon>Vertebrata</taxon>
        <taxon>Euteleostomi</taxon>
        <taxon>Actinopterygii</taxon>
        <taxon>Neopterygii</taxon>
        <taxon>Teleostei</taxon>
        <taxon>Neoteleostei</taxon>
        <taxon>Acanthomorphata</taxon>
        <taxon>Gobiaria</taxon>
        <taxon>Gobiiformes</taxon>
        <taxon>Gobioidei</taxon>
        <taxon>Gobiidae</taxon>
        <taxon>Gobiinae</taxon>
        <taxon>Knipowitschia</taxon>
    </lineage>
</organism>
<dbReference type="AlphaFoldDB" id="A0AAV2IZ93"/>
<reference evidence="1 2" key="1">
    <citation type="submission" date="2024-04" db="EMBL/GenBank/DDBJ databases">
        <authorList>
            <person name="Waldvogel A.-M."/>
            <person name="Schoenle A."/>
        </authorList>
    </citation>
    <scope>NUCLEOTIDE SEQUENCE [LARGE SCALE GENOMIC DNA]</scope>
</reference>
<proteinExistence type="predicted"/>
<dbReference type="EMBL" id="OZ035823">
    <property type="protein sequence ID" value="CAL1569077.1"/>
    <property type="molecule type" value="Genomic_DNA"/>
</dbReference>
<sequence>MRRCSVASPENVSKKSLLLTPPPQHRFFSCCACFSPLRPTPGYTRVSLGAGTGLLLSLQTSSAQRMRVSVARGAVRFTQRTGTCGARVHGVTCTARAGLRAYVRTCVLLRGK</sequence>
<evidence type="ECO:0000313" key="1">
    <source>
        <dbReference type="EMBL" id="CAL1569077.1"/>
    </source>
</evidence>